<organism evidence="1 2">
    <name type="scientific">Sphingomonas aerophila</name>
    <dbReference type="NCBI Taxonomy" id="1344948"/>
    <lineage>
        <taxon>Bacteria</taxon>
        <taxon>Pseudomonadati</taxon>
        <taxon>Pseudomonadota</taxon>
        <taxon>Alphaproteobacteria</taxon>
        <taxon>Sphingomonadales</taxon>
        <taxon>Sphingomonadaceae</taxon>
        <taxon>Sphingomonas</taxon>
    </lineage>
</organism>
<dbReference type="EMBL" id="JACIJK010000016">
    <property type="protein sequence ID" value="MBB5716843.1"/>
    <property type="molecule type" value="Genomic_DNA"/>
</dbReference>
<dbReference type="AlphaFoldDB" id="A0A7W9EXS0"/>
<keyword evidence="2" id="KW-1185">Reference proteome</keyword>
<comment type="caution">
    <text evidence="1">The sequence shown here is derived from an EMBL/GenBank/DDBJ whole genome shotgun (WGS) entry which is preliminary data.</text>
</comment>
<sequence>MAKTLARFTIEPSSDDYLLLIEDEDGETVELLATLEQLDLIGEAVDQLLEQDDGDVSESD</sequence>
<proteinExistence type="predicted"/>
<dbReference type="RefSeq" id="WP_184060468.1">
    <property type="nucleotide sequence ID" value="NZ_JACIJK010000016.1"/>
</dbReference>
<dbReference type="Proteomes" id="UP000546200">
    <property type="component" value="Unassembled WGS sequence"/>
</dbReference>
<accession>A0A7W9EXS0</accession>
<evidence type="ECO:0000313" key="2">
    <source>
        <dbReference type="Proteomes" id="UP000546200"/>
    </source>
</evidence>
<gene>
    <name evidence="1" type="ORF">FHS94_003715</name>
</gene>
<evidence type="ECO:0000313" key="1">
    <source>
        <dbReference type="EMBL" id="MBB5716843.1"/>
    </source>
</evidence>
<reference evidence="1 2" key="1">
    <citation type="submission" date="2020-08" db="EMBL/GenBank/DDBJ databases">
        <title>Genomic Encyclopedia of Type Strains, Phase IV (KMG-IV): sequencing the most valuable type-strain genomes for metagenomic binning, comparative biology and taxonomic classification.</title>
        <authorList>
            <person name="Goeker M."/>
        </authorList>
    </citation>
    <scope>NUCLEOTIDE SEQUENCE [LARGE SCALE GENOMIC DNA]</scope>
    <source>
        <strain evidence="1 2">DSM 100044</strain>
    </source>
</reference>
<protein>
    <submittedName>
        <fullName evidence="1">Uncharacterized protein</fullName>
    </submittedName>
</protein>
<name>A0A7W9EXS0_9SPHN</name>